<protein>
    <recommendedName>
        <fullName evidence="3">Flagellar FliJ protein</fullName>
    </recommendedName>
</protein>
<keyword evidence="5" id="KW-1003">Cell membrane</keyword>
<keyword evidence="10" id="KW-1006">Bacterial flagellum protein export</keyword>
<keyword evidence="12" id="KW-0282">Flagellum</keyword>
<dbReference type="Proteomes" id="UP001626537">
    <property type="component" value="Chromosome"/>
</dbReference>
<dbReference type="InterPro" id="IPR052570">
    <property type="entry name" value="FliJ"/>
</dbReference>
<gene>
    <name evidence="12" type="primary">fliJ</name>
    <name evidence="12" type="ORF">R0135_16205</name>
</gene>
<evidence type="ECO:0000256" key="10">
    <source>
        <dbReference type="ARBA" id="ARBA00023225"/>
    </source>
</evidence>
<keyword evidence="13" id="KW-1185">Reference proteome</keyword>
<keyword evidence="6" id="KW-0145">Chemotaxis</keyword>
<dbReference type="Gene3D" id="1.10.287.1700">
    <property type="match status" value="1"/>
</dbReference>
<dbReference type="PANTHER" id="PTHR38786:SF1">
    <property type="entry name" value="FLAGELLAR FLIJ PROTEIN"/>
    <property type="match status" value="1"/>
</dbReference>
<feature type="region of interest" description="Disordered" evidence="11">
    <location>
        <begin position="124"/>
        <end position="145"/>
    </location>
</feature>
<keyword evidence="9" id="KW-0472">Membrane</keyword>
<keyword evidence="12" id="KW-0969">Cilium</keyword>
<evidence type="ECO:0000313" key="13">
    <source>
        <dbReference type="Proteomes" id="UP001626537"/>
    </source>
</evidence>
<evidence type="ECO:0000256" key="8">
    <source>
        <dbReference type="ARBA" id="ARBA00022927"/>
    </source>
</evidence>
<evidence type="ECO:0000256" key="9">
    <source>
        <dbReference type="ARBA" id="ARBA00023136"/>
    </source>
</evidence>
<dbReference type="RefSeq" id="WP_407347955.1">
    <property type="nucleotide sequence ID" value="NZ_CP136864.1"/>
</dbReference>
<evidence type="ECO:0000256" key="7">
    <source>
        <dbReference type="ARBA" id="ARBA00022795"/>
    </source>
</evidence>
<evidence type="ECO:0000256" key="5">
    <source>
        <dbReference type="ARBA" id="ARBA00022475"/>
    </source>
</evidence>
<dbReference type="PANTHER" id="PTHR38786">
    <property type="entry name" value="FLAGELLAR FLIJ PROTEIN"/>
    <property type="match status" value="1"/>
</dbReference>
<comment type="subcellular location">
    <subcellularLocation>
        <location evidence="1">Cell membrane</location>
        <topology evidence="1">Peripheral membrane protein</topology>
        <orientation evidence="1">Cytoplasmic side</orientation>
    </subcellularLocation>
</comment>
<sequence>MELDKLDKVAMLARSQESRAAGSFQRSQQALDQSAARLSQLEQFKQEYETRLQAMASSGMDARQLADYRLFLRNLNDAISVQDQDFSRSETELESSREALVDRSLRRSSVDELINRGRLNLLKDDDKREQQHSDEMSLQRYESGS</sequence>
<organism evidence="12 13">
    <name type="scientific">Congregibacter variabilis</name>
    <dbReference type="NCBI Taxonomy" id="3081200"/>
    <lineage>
        <taxon>Bacteria</taxon>
        <taxon>Pseudomonadati</taxon>
        <taxon>Pseudomonadota</taxon>
        <taxon>Gammaproteobacteria</taxon>
        <taxon>Cellvibrionales</taxon>
        <taxon>Halieaceae</taxon>
        <taxon>Congregibacter</taxon>
    </lineage>
</organism>
<dbReference type="InterPro" id="IPR012823">
    <property type="entry name" value="Flagell_FliJ"/>
</dbReference>
<keyword evidence="4" id="KW-0813">Transport</keyword>
<evidence type="ECO:0000256" key="2">
    <source>
        <dbReference type="ARBA" id="ARBA00010004"/>
    </source>
</evidence>
<accession>A0ABZ0I2M0</accession>
<evidence type="ECO:0000256" key="3">
    <source>
        <dbReference type="ARBA" id="ARBA00020392"/>
    </source>
</evidence>
<dbReference type="InterPro" id="IPR053716">
    <property type="entry name" value="Flag_assembly_chemotaxis_eff"/>
</dbReference>
<feature type="compositionally biased region" description="Basic and acidic residues" evidence="11">
    <location>
        <begin position="124"/>
        <end position="137"/>
    </location>
</feature>
<dbReference type="EMBL" id="CP136864">
    <property type="protein sequence ID" value="WOJ93306.1"/>
    <property type="molecule type" value="Genomic_DNA"/>
</dbReference>
<dbReference type="NCBIfam" id="TIGR02473">
    <property type="entry name" value="flagell_FliJ"/>
    <property type="match status" value="1"/>
</dbReference>
<evidence type="ECO:0000256" key="11">
    <source>
        <dbReference type="SAM" id="MobiDB-lite"/>
    </source>
</evidence>
<keyword evidence="8" id="KW-0653">Protein transport</keyword>
<name>A0ABZ0I2M0_9GAMM</name>
<evidence type="ECO:0000256" key="6">
    <source>
        <dbReference type="ARBA" id="ARBA00022500"/>
    </source>
</evidence>
<comment type="similarity">
    <text evidence="2">Belongs to the FliJ family.</text>
</comment>
<keyword evidence="7" id="KW-1005">Bacterial flagellum biogenesis</keyword>
<evidence type="ECO:0000313" key="12">
    <source>
        <dbReference type="EMBL" id="WOJ93306.1"/>
    </source>
</evidence>
<evidence type="ECO:0000256" key="1">
    <source>
        <dbReference type="ARBA" id="ARBA00004413"/>
    </source>
</evidence>
<reference evidence="12 13" key="1">
    <citation type="submission" date="2023-10" db="EMBL/GenBank/DDBJ databases">
        <title>Two novel species belonging to the OM43/NOR5 clade.</title>
        <authorList>
            <person name="Park M."/>
        </authorList>
    </citation>
    <scope>NUCLEOTIDE SEQUENCE [LARGE SCALE GENOMIC DNA]</scope>
    <source>
        <strain evidence="12 13">IMCC43200</strain>
    </source>
</reference>
<dbReference type="Pfam" id="PF02050">
    <property type="entry name" value="FliJ"/>
    <property type="match status" value="1"/>
</dbReference>
<evidence type="ECO:0000256" key="4">
    <source>
        <dbReference type="ARBA" id="ARBA00022448"/>
    </source>
</evidence>
<keyword evidence="12" id="KW-0966">Cell projection</keyword>
<proteinExistence type="inferred from homology"/>